<dbReference type="InterPro" id="IPR025476">
    <property type="entry name" value="Helitron_helicase-like"/>
</dbReference>
<dbReference type="InterPro" id="IPR010285">
    <property type="entry name" value="DNA_helicase_pif1-like_DEAD"/>
</dbReference>
<dbReference type="FunFam" id="3.40.50.300:FF:002884">
    <property type="entry name" value="ATP-dependent DNA helicase"/>
    <property type="match status" value="1"/>
</dbReference>
<keyword evidence="6" id="KW-1185">Reference proteome</keyword>
<dbReference type="Pfam" id="PF05970">
    <property type="entry name" value="PIF1"/>
    <property type="match status" value="1"/>
</dbReference>
<comment type="cofactor">
    <cofactor evidence="1">
        <name>Mg(2+)</name>
        <dbReference type="ChEBI" id="CHEBI:18420"/>
    </cofactor>
</comment>
<feature type="domain" description="Helitron helicase-like" evidence="3">
    <location>
        <begin position="330"/>
        <end position="511"/>
    </location>
</feature>
<keyword evidence="1" id="KW-0347">Helicase</keyword>
<accession>A0A4Y2KM89</accession>
<keyword evidence="1" id="KW-0227">DNA damage</keyword>
<keyword evidence="1" id="KW-0547">Nucleotide-binding</keyword>
<sequence length="1221" mass="139777">MNLSRAVGYIIRNEQRRTERSQETVQESTIRRRIRNEADNRRRTKRVCIRNDVEEHNCGTMSEQCGFCGVVYWKEEKNTAHKYTKCCHDGKVQLPAFPDAPELLKVLLTENSPDAKNYRQRIREYNSAFAFASMGAQIKPPRGTGPYCYRLHGQVYHRVSPLYASDQHKESYGQLYIFDSSEATEKRLSNNQNCLQHVFEKLDFMLREINPFAQSYLQMHRLVQEHPTTSVKMVFLEDKNLDMRHYNAPTLCTEVAAIFVGDNGEPPANRDICVYPVGNTCQSISPLNQCCDPMTYPLLFPRGECSWNTGMEHVEERRTAKRTRVTQLQYYAYRLSQRNGFSILHNSGKLFQQYIVDAYVKTEGSRLHFLRQNQKDWRIELYRGLLDALECRAHNENIRTGKLIILPSSFQGSPRHMQQNYQDAMAMVRKFGKPDLFLTFTCNPSWSEILNSMEGVQRPEDRPDIIVRVFNMKLKELLEDICKHGIFGTVLAYIYVIEFQKRGLPHAHILLTLDSESKIRTKDDIDKFVSAELPDPCTDLRLFQIVTKCMVHGPCGTININSPCMRDGQCCKSFPKQFKDDTEENVNGYPIYRRRATEPVQVGKYSIDNRWVVPYNPWLLKKINAHINVEVYASVKSVKYLYKYVYKGHDAASVKIQKEGALDHDEILSFVEVRLAVHLPQQQPIVYQDGQEAQAIERAALRKTTLTSWFELNKNDPSAHNISYSDIPQYYVFDKSTTNWKKRQRGGQNVIGRLPVVSILDSERYYLRMLLLRKSGAISFDDILTVNGLRCITFQQACQEYGLLRDGPAGIGKTFVYSTLLHTIRGRGDDVIPVASTGIAATLLIGGRTAHSVFKIPIDLNATSTCNLKPNTKEADMLLKTKLIVWDEAPMTHVHAFLAVDRLLQDLTKCKEPFGGKVILLGGDFRQVLPVILRGSRTLTVASSLKKHALWLKFHKLYLTKNMRALESERDFGAWLLDIGEKKSGSTIQLPLQCYPSIQDPVHQLYSDIDFSSVTPQELKGRAILTVNNERSMEINNKVLEFMPGNETVYKAVDMIMSEDPQDQLTFPEEFLNSLTPTGLPPYELKLKIGCIVMMLRNLAPSKGLCNGTRLIITKLQQNIIQAKSIDGTQTFLIPRIPLIPSQTNMPFKFKRMQFPIRLAFSMTINKSQGQTFEKICLVLNEPVFSHGQLYVGLSRARSFESVSVVAPKCEIFNCVYEEVF</sequence>
<dbReference type="GO" id="GO:0006281">
    <property type="term" value="P:DNA repair"/>
    <property type="evidence" value="ECO:0007669"/>
    <property type="project" value="UniProtKB-KW"/>
</dbReference>
<dbReference type="GO" id="GO:0005524">
    <property type="term" value="F:ATP binding"/>
    <property type="evidence" value="ECO:0007669"/>
    <property type="project" value="UniProtKB-KW"/>
</dbReference>
<dbReference type="SUPFAM" id="SSF52540">
    <property type="entry name" value="P-loop containing nucleoside triphosphate hydrolases"/>
    <property type="match status" value="2"/>
</dbReference>
<dbReference type="CDD" id="cd18809">
    <property type="entry name" value="SF1_C_RecD"/>
    <property type="match status" value="1"/>
</dbReference>
<evidence type="ECO:0000313" key="6">
    <source>
        <dbReference type="Proteomes" id="UP000499080"/>
    </source>
</evidence>
<feature type="non-terminal residue" evidence="5">
    <location>
        <position position="1221"/>
    </location>
</feature>
<comment type="catalytic activity">
    <reaction evidence="1">
        <text>ATP + H2O = ADP + phosphate + H(+)</text>
        <dbReference type="Rhea" id="RHEA:13065"/>
        <dbReference type="ChEBI" id="CHEBI:15377"/>
        <dbReference type="ChEBI" id="CHEBI:15378"/>
        <dbReference type="ChEBI" id="CHEBI:30616"/>
        <dbReference type="ChEBI" id="CHEBI:43474"/>
        <dbReference type="ChEBI" id="CHEBI:456216"/>
        <dbReference type="EC" id="5.6.2.3"/>
    </reaction>
</comment>
<dbReference type="PANTHER" id="PTHR10492">
    <property type="match status" value="1"/>
</dbReference>
<dbReference type="GO" id="GO:0000723">
    <property type="term" value="P:telomere maintenance"/>
    <property type="evidence" value="ECO:0007669"/>
    <property type="project" value="InterPro"/>
</dbReference>
<evidence type="ECO:0000313" key="5">
    <source>
        <dbReference type="EMBL" id="GBN03199.1"/>
    </source>
</evidence>
<dbReference type="AlphaFoldDB" id="A0A4Y2KM89"/>
<reference evidence="5 6" key="1">
    <citation type="journal article" date="2019" name="Sci. Rep.">
        <title>Orb-weaving spider Araneus ventricosus genome elucidates the spidroin gene catalogue.</title>
        <authorList>
            <person name="Kono N."/>
            <person name="Nakamura H."/>
            <person name="Ohtoshi R."/>
            <person name="Moran D.A.P."/>
            <person name="Shinohara A."/>
            <person name="Yoshida Y."/>
            <person name="Fujiwara M."/>
            <person name="Mori M."/>
            <person name="Tomita M."/>
            <person name="Arakawa K."/>
        </authorList>
    </citation>
    <scope>NUCLEOTIDE SEQUENCE [LARGE SCALE GENOMIC DNA]</scope>
</reference>
<comment type="similarity">
    <text evidence="1">Belongs to the helicase family.</text>
</comment>
<evidence type="ECO:0000259" key="2">
    <source>
        <dbReference type="Pfam" id="PF05970"/>
    </source>
</evidence>
<dbReference type="Proteomes" id="UP000499080">
    <property type="component" value="Unassembled WGS sequence"/>
</dbReference>
<dbReference type="GO" id="GO:0016887">
    <property type="term" value="F:ATP hydrolysis activity"/>
    <property type="evidence" value="ECO:0007669"/>
    <property type="project" value="RHEA"/>
</dbReference>
<dbReference type="GO" id="GO:0043139">
    <property type="term" value="F:5'-3' DNA helicase activity"/>
    <property type="evidence" value="ECO:0007669"/>
    <property type="project" value="UniProtKB-EC"/>
</dbReference>
<dbReference type="Gene3D" id="3.40.50.300">
    <property type="entry name" value="P-loop containing nucleotide triphosphate hydrolases"/>
    <property type="match status" value="2"/>
</dbReference>
<keyword evidence="1" id="KW-0233">DNA recombination</keyword>
<keyword evidence="1" id="KW-0234">DNA repair</keyword>
<keyword evidence="1" id="KW-0378">Hydrolase</keyword>
<proteinExistence type="inferred from homology"/>
<keyword evidence="1" id="KW-0067">ATP-binding</keyword>
<dbReference type="InterPro" id="IPR049163">
    <property type="entry name" value="Pif1-like_2B_dom"/>
</dbReference>
<name>A0A4Y2KM89_ARAVE</name>
<dbReference type="GO" id="GO:0006310">
    <property type="term" value="P:DNA recombination"/>
    <property type="evidence" value="ECO:0007669"/>
    <property type="project" value="UniProtKB-KW"/>
</dbReference>
<feature type="domain" description="DNA helicase Pif1-like 2B" evidence="4">
    <location>
        <begin position="1070"/>
        <end position="1116"/>
    </location>
</feature>
<dbReference type="OrthoDB" id="6473558at2759"/>
<dbReference type="InterPro" id="IPR027417">
    <property type="entry name" value="P-loop_NTPase"/>
</dbReference>
<dbReference type="Pfam" id="PF21530">
    <property type="entry name" value="Pif1_2B_dom"/>
    <property type="match status" value="1"/>
</dbReference>
<dbReference type="Pfam" id="PF14214">
    <property type="entry name" value="Helitron_like_N"/>
    <property type="match status" value="1"/>
</dbReference>
<feature type="domain" description="DNA helicase Pif1-like DEAD-box helicase" evidence="2">
    <location>
        <begin position="805"/>
        <end position="982"/>
    </location>
</feature>
<protein>
    <recommendedName>
        <fullName evidence="1">ATP-dependent DNA helicase</fullName>
        <ecNumber evidence="1">5.6.2.3</ecNumber>
    </recommendedName>
</protein>
<dbReference type="PANTHER" id="PTHR10492:SF57">
    <property type="entry name" value="ATP-DEPENDENT DNA HELICASE"/>
    <property type="match status" value="1"/>
</dbReference>
<gene>
    <name evidence="5" type="ORF">AVEN_136525_1</name>
</gene>
<dbReference type="EC" id="5.6.2.3" evidence="1"/>
<organism evidence="5 6">
    <name type="scientific">Araneus ventricosus</name>
    <name type="common">Orbweaver spider</name>
    <name type="synonym">Epeira ventricosa</name>
    <dbReference type="NCBI Taxonomy" id="182803"/>
    <lineage>
        <taxon>Eukaryota</taxon>
        <taxon>Metazoa</taxon>
        <taxon>Ecdysozoa</taxon>
        <taxon>Arthropoda</taxon>
        <taxon>Chelicerata</taxon>
        <taxon>Arachnida</taxon>
        <taxon>Araneae</taxon>
        <taxon>Araneomorphae</taxon>
        <taxon>Entelegynae</taxon>
        <taxon>Araneoidea</taxon>
        <taxon>Araneidae</taxon>
        <taxon>Araneus</taxon>
    </lineage>
</organism>
<evidence type="ECO:0000259" key="4">
    <source>
        <dbReference type="Pfam" id="PF21530"/>
    </source>
</evidence>
<evidence type="ECO:0000259" key="3">
    <source>
        <dbReference type="Pfam" id="PF14214"/>
    </source>
</evidence>
<evidence type="ECO:0000256" key="1">
    <source>
        <dbReference type="RuleBase" id="RU363044"/>
    </source>
</evidence>
<dbReference type="EMBL" id="BGPR01004774">
    <property type="protein sequence ID" value="GBN03199.1"/>
    <property type="molecule type" value="Genomic_DNA"/>
</dbReference>
<comment type="caution">
    <text evidence="5">The sequence shown here is derived from an EMBL/GenBank/DDBJ whole genome shotgun (WGS) entry which is preliminary data.</text>
</comment>